<dbReference type="Pfam" id="PF20247">
    <property type="entry name" value="DUF6602"/>
    <property type="match status" value="1"/>
</dbReference>
<dbReference type="EMBL" id="SBIW01000024">
    <property type="protein sequence ID" value="RWY47472.1"/>
    <property type="molecule type" value="Genomic_DNA"/>
</dbReference>
<evidence type="ECO:0000259" key="1">
    <source>
        <dbReference type="Pfam" id="PF20247"/>
    </source>
</evidence>
<evidence type="ECO:0000313" key="2">
    <source>
        <dbReference type="EMBL" id="RWY47472.1"/>
    </source>
</evidence>
<feature type="domain" description="DUF6602" evidence="1">
    <location>
        <begin position="1"/>
        <end position="79"/>
    </location>
</feature>
<dbReference type="InterPro" id="IPR046537">
    <property type="entry name" value="DUF6602"/>
</dbReference>
<protein>
    <recommendedName>
        <fullName evidence="1">DUF6602 domain-containing protein</fullName>
    </recommendedName>
</protein>
<dbReference type="Proteomes" id="UP000286701">
    <property type="component" value="Unassembled WGS sequence"/>
</dbReference>
<name>A0A3S4Y4U4_9SPHI</name>
<sequence length="237" mass="26956">MLTNQFSIGTGKVIDYNGAVSKQIDICIYSKNLLPPIFFPSKNNLALFPFESVLSCIEIKSSFSKKNIIDAYNNFNYIERNLSLTSGLHDENHNPQPQVVVKPHYRLFIFDTSQKNYSQESFLNTYKLIDPNWDSEPLIAHVCLVGKGSFCFIDKGWIHKSYDGINNIHEENISFLGTVVQDLPRTEGSRGIPRIGYYLSDAYATDKIVQGKLNIRPWTPGKTVFKLSPFPNPIKIK</sequence>
<dbReference type="OrthoDB" id="1494246at2"/>
<reference evidence="2 3" key="1">
    <citation type="submission" date="2019-01" db="EMBL/GenBank/DDBJ databases">
        <title>Mucilaginibacter antarcticum sp. nov., isolated from antarctic soil.</title>
        <authorList>
            <person name="Yan Y.-Q."/>
            <person name="Du Z.-J."/>
        </authorList>
    </citation>
    <scope>NUCLEOTIDE SEQUENCE [LARGE SCALE GENOMIC DNA]</scope>
    <source>
        <strain evidence="2 3">F01003</strain>
    </source>
</reference>
<accession>A0A3S4Y4U4</accession>
<comment type="caution">
    <text evidence="2">The sequence shown here is derived from an EMBL/GenBank/DDBJ whole genome shotgun (WGS) entry which is preliminary data.</text>
</comment>
<evidence type="ECO:0000313" key="3">
    <source>
        <dbReference type="Proteomes" id="UP000286701"/>
    </source>
</evidence>
<gene>
    <name evidence="2" type="ORF">EPL05_21755</name>
</gene>
<dbReference type="AlphaFoldDB" id="A0A3S4Y4U4"/>
<dbReference type="CDD" id="cd21173">
    <property type="entry name" value="NucC-like"/>
    <property type="match status" value="1"/>
</dbReference>
<proteinExistence type="predicted"/>
<organism evidence="2 3">
    <name type="scientific">Mucilaginibacter gilvus</name>
    <dbReference type="NCBI Taxonomy" id="2305909"/>
    <lineage>
        <taxon>Bacteria</taxon>
        <taxon>Pseudomonadati</taxon>
        <taxon>Bacteroidota</taxon>
        <taxon>Sphingobacteriia</taxon>
        <taxon>Sphingobacteriales</taxon>
        <taxon>Sphingobacteriaceae</taxon>
        <taxon>Mucilaginibacter</taxon>
    </lineage>
</organism>
<keyword evidence="3" id="KW-1185">Reference proteome</keyword>